<sequence length="207" mass="22698">MHTREYFEWWLDACTVRYLSPQDTLDDPQLDDLPVGIPLRASQQEGQVERLVGVIDSEEEEEIARQNNSAGPSRVGGQAEQEQPGPDIGGDGVAQAEPVIGDAEPAHDATLDDDFFSGAKHDFAASFGASEYAPSAHVDPSIRFIATMPGSQADDIAARFRRARGARDTQQVSVMLDFVNPRSRQVYRIVSSNTTVKWVSIPRGLKD</sequence>
<keyword evidence="3" id="KW-1185">Reference proteome</keyword>
<dbReference type="Proteomes" id="UP001341840">
    <property type="component" value="Unassembled WGS sequence"/>
</dbReference>
<organism evidence="2 3">
    <name type="scientific">Stylosanthes scabra</name>
    <dbReference type="NCBI Taxonomy" id="79078"/>
    <lineage>
        <taxon>Eukaryota</taxon>
        <taxon>Viridiplantae</taxon>
        <taxon>Streptophyta</taxon>
        <taxon>Embryophyta</taxon>
        <taxon>Tracheophyta</taxon>
        <taxon>Spermatophyta</taxon>
        <taxon>Magnoliopsida</taxon>
        <taxon>eudicotyledons</taxon>
        <taxon>Gunneridae</taxon>
        <taxon>Pentapetalae</taxon>
        <taxon>rosids</taxon>
        <taxon>fabids</taxon>
        <taxon>Fabales</taxon>
        <taxon>Fabaceae</taxon>
        <taxon>Papilionoideae</taxon>
        <taxon>50 kb inversion clade</taxon>
        <taxon>dalbergioids sensu lato</taxon>
        <taxon>Dalbergieae</taxon>
        <taxon>Pterocarpus clade</taxon>
        <taxon>Stylosanthes</taxon>
    </lineage>
</organism>
<gene>
    <name evidence="2" type="ORF">PIB30_072484</name>
</gene>
<evidence type="ECO:0000313" key="3">
    <source>
        <dbReference type="Proteomes" id="UP001341840"/>
    </source>
</evidence>
<protein>
    <submittedName>
        <fullName evidence="2">Uncharacterized protein</fullName>
    </submittedName>
</protein>
<evidence type="ECO:0000256" key="1">
    <source>
        <dbReference type="SAM" id="MobiDB-lite"/>
    </source>
</evidence>
<feature type="region of interest" description="Disordered" evidence="1">
    <location>
        <begin position="60"/>
        <end position="89"/>
    </location>
</feature>
<comment type="caution">
    <text evidence="2">The sequence shown here is derived from an EMBL/GenBank/DDBJ whole genome shotgun (WGS) entry which is preliminary data.</text>
</comment>
<proteinExistence type="predicted"/>
<name>A0ABU6TQM3_9FABA</name>
<accession>A0ABU6TQM3</accession>
<dbReference type="EMBL" id="JASCZI010091480">
    <property type="protein sequence ID" value="MED6150455.1"/>
    <property type="molecule type" value="Genomic_DNA"/>
</dbReference>
<reference evidence="2 3" key="1">
    <citation type="journal article" date="2023" name="Plants (Basel)">
        <title>Bridging the Gap: Combining Genomics and Transcriptomics Approaches to Understand Stylosanthes scabra, an Orphan Legume from the Brazilian Caatinga.</title>
        <authorList>
            <person name="Ferreira-Neto J.R.C."/>
            <person name="da Silva M.D."/>
            <person name="Binneck E."/>
            <person name="de Melo N.F."/>
            <person name="da Silva R.H."/>
            <person name="de Melo A.L.T.M."/>
            <person name="Pandolfi V."/>
            <person name="Bustamante F.O."/>
            <person name="Brasileiro-Vidal A.C."/>
            <person name="Benko-Iseppon A.M."/>
        </authorList>
    </citation>
    <scope>NUCLEOTIDE SEQUENCE [LARGE SCALE GENOMIC DNA]</scope>
    <source>
        <tissue evidence="2">Leaves</tissue>
    </source>
</reference>
<evidence type="ECO:0000313" key="2">
    <source>
        <dbReference type="EMBL" id="MED6150455.1"/>
    </source>
</evidence>